<dbReference type="PANTHER" id="PTHR30575">
    <property type="entry name" value="PEPTIDASE M20"/>
    <property type="match status" value="1"/>
</dbReference>
<comment type="similarity">
    <text evidence="2">Belongs to the peptidase M20A family.</text>
</comment>
<dbReference type="GO" id="GO:0005737">
    <property type="term" value="C:cytoplasm"/>
    <property type="evidence" value="ECO:0007669"/>
    <property type="project" value="TreeGrafter"/>
</dbReference>
<evidence type="ECO:0000256" key="2">
    <source>
        <dbReference type="PIRNR" id="PIRNR037226"/>
    </source>
</evidence>
<sequence length="427" mass="46337">MQDEIRTILNYNKDTIMLFGSTLLAHPELGYEEFFSSAFIESAYRKMGLPIENKLARTGLKARIEGKTHEITVCILSELDAVISPSNQFAAESGEAHACGHSTQSTQVYAAALALNTLKEQLDGDVVCMAVPAEEFLDLQHRLELQKQGSIAYLSGKQELIHLGAFDDVDMVIMIHSQPENPSYDVFVGGGSLGFTAKHIQFIGKEAHGAAPFKGVNALQAANLAMAGMNANRETFSEEERIRIHPILTKGGDVVNTVPSDVRMETYVRGSCKQAIDKGCNVVDRCVQAGASMMGAEVKVKTIPGYLPLKQDSNLSTLFASIAKDVQGIGDVVWGKDMIGSTDMGDLAQLKPCIQPTMGGFIGEAHSKEFCMVDAWESYRLGGELLAELVLALLTNGACQAKQVRDSFIPSMDRETYLVHLQAQGGR</sequence>
<evidence type="ECO:0000256" key="1">
    <source>
        <dbReference type="ARBA" id="ARBA00022801"/>
    </source>
</evidence>
<dbReference type="GO" id="GO:0071713">
    <property type="term" value="F:para-aminobenzoyl-glutamate hydrolase activity"/>
    <property type="evidence" value="ECO:0007669"/>
    <property type="project" value="TreeGrafter"/>
</dbReference>
<dbReference type="EMBL" id="CP002541">
    <property type="protein sequence ID" value="ADY14010.1"/>
    <property type="molecule type" value="Genomic_DNA"/>
</dbReference>
<feature type="domain" description="Peptidase M20 dimerisation" evidence="3">
    <location>
        <begin position="195"/>
        <end position="277"/>
    </location>
</feature>
<dbReference type="InterPro" id="IPR011650">
    <property type="entry name" value="Peptidase_M20_dimer"/>
</dbReference>
<dbReference type="SUPFAM" id="SSF53187">
    <property type="entry name" value="Zn-dependent exopeptidases"/>
    <property type="match status" value="1"/>
</dbReference>
<dbReference type="InterPro" id="IPR002933">
    <property type="entry name" value="Peptidase_M20"/>
</dbReference>
<accession>F0RSX4</accession>
<name>F0RSX4_SPHGB</name>
<keyword evidence="1 4" id="KW-0378">Hydrolase</keyword>
<dbReference type="RefSeq" id="WP_013607859.1">
    <property type="nucleotide sequence ID" value="NC_015152.1"/>
</dbReference>
<protein>
    <recommendedName>
        <fullName evidence="2">Peptidase M20 domain-containing protein 2</fullName>
    </recommendedName>
</protein>
<dbReference type="Proteomes" id="UP000008466">
    <property type="component" value="Chromosome"/>
</dbReference>
<dbReference type="Gene3D" id="3.30.70.360">
    <property type="match status" value="1"/>
</dbReference>
<dbReference type="PANTHER" id="PTHR30575:SF3">
    <property type="entry name" value="PEPTIDASE M20 DIMERISATION DOMAIN-CONTAINING PROTEIN"/>
    <property type="match status" value="1"/>
</dbReference>
<evidence type="ECO:0000259" key="3">
    <source>
        <dbReference type="Pfam" id="PF07687"/>
    </source>
</evidence>
<dbReference type="HOGENOM" id="CLU_031812_2_1_12"/>
<dbReference type="InterPro" id="IPR017439">
    <property type="entry name" value="Amidohydrolase"/>
</dbReference>
<dbReference type="eggNOG" id="COG1473">
    <property type="taxonomic scope" value="Bacteria"/>
</dbReference>
<dbReference type="STRING" id="158189.SpiBuddy_2191"/>
<evidence type="ECO:0000313" key="5">
    <source>
        <dbReference type="Proteomes" id="UP000008466"/>
    </source>
</evidence>
<gene>
    <name evidence="4" type="ordered locus">SpiBuddy_2191</name>
</gene>
<keyword evidence="5" id="KW-1185">Reference proteome</keyword>
<dbReference type="OrthoDB" id="9776731at2"/>
<proteinExistence type="inferred from homology"/>
<dbReference type="KEGG" id="sbu:SpiBuddy_2191"/>
<dbReference type="InterPro" id="IPR017144">
    <property type="entry name" value="Xaa-Arg_dipeptidase"/>
</dbReference>
<dbReference type="Pfam" id="PF07687">
    <property type="entry name" value="M20_dimer"/>
    <property type="match status" value="1"/>
</dbReference>
<dbReference type="Gene3D" id="3.40.630.10">
    <property type="entry name" value="Zn peptidases"/>
    <property type="match status" value="1"/>
</dbReference>
<dbReference type="SUPFAM" id="SSF55031">
    <property type="entry name" value="Bacterial exopeptidase dimerisation domain"/>
    <property type="match status" value="1"/>
</dbReference>
<dbReference type="InterPro" id="IPR052030">
    <property type="entry name" value="Peptidase_M20/M20A_hydrolases"/>
</dbReference>
<dbReference type="GO" id="GO:0046657">
    <property type="term" value="P:folic acid catabolic process"/>
    <property type="evidence" value="ECO:0007669"/>
    <property type="project" value="TreeGrafter"/>
</dbReference>
<dbReference type="AlphaFoldDB" id="F0RSX4"/>
<dbReference type="PIRSF" id="PIRSF037226">
    <property type="entry name" value="Amidohydrolase_ACY1L2_prd"/>
    <property type="match status" value="1"/>
</dbReference>
<dbReference type="GO" id="GO:0016805">
    <property type="term" value="F:dipeptidase activity"/>
    <property type="evidence" value="ECO:0007669"/>
    <property type="project" value="InterPro"/>
</dbReference>
<dbReference type="InterPro" id="IPR036264">
    <property type="entry name" value="Bact_exopeptidase_dim_dom"/>
</dbReference>
<organism evidence="4 5">
    <name type="scientific">Sphaerochaeta globosa (strain ATCC BAA-1886 / DSM 22777 / Buddy)</name>
    <name type="common">Spirochaeta sp. (strain Buddy)</name>
    <dbReference type="NCBI Taxonomy" id="158189"/>
    <lineage>
        <taxon>Bacteria</taxon>
        <taxon>Pseudomonadati</taxon>
        <taxon>Spirochaetota</taxon>
        <taxon>Spirochaetia</taxon>
        <taxon>Spirochaetales</taxon>
        <taxon>Sphaerochaetaceae</taxon>
        <taxon>Sphaerochaeta</taxon>
    </lineage>
</organism>
<reference evidence="5" key="1">
    <citation type="submission" date="2011-02" db="EMBL/GenBank/DDBJ databases">
        <title>Complete sequence of Spirochaeta sp. Buddy.</title>
        <authorList>
            <person name="Lucas S."/>
            <person name="Copeland A."/>
            <person name="Lapidus A."/>
            <person name="Cheng J.-F."/>
            <person name="Goodwin L."/>
            <person name="Pitluck S."/>
            <person name="Zeytun A."/>
            <person name="Detter J.C."/>
            <person name="Han C."/>
            <person name="Tapia R."/>
            <person name="Land M."/>
            <person name="Hauser L."/>
            <person name="Kyrpides N."/>
            <person name="Ivanova N."/>
            <person name="Mikhailova N."/>
            <person name="Pagani I."/>
            <person name="Ritalahti K.M."/>
            <person name="Loeffler F.E."/>
            <person name="Woyke T."/>
        </authorList>
    </citation>
    <scope>NUCLEOTIDE SEQUENCE [LARGE SCALE GENOMIC DNA]</scope>
    <source>
        <strain evidence="5">ATCC BAA-1886 / DSM 22777 / Buddy</strain>
    </source>
</reference>
<dbReference type="Pfam" id="PF01546">
    <property type="entry name" value="Peptidase_M20"/>
    <property type="match status" value="1"/>
</dbReference>
<dbReference type="NCBIfam" id="TIGR01891">
    <property type="entry name" value="amidohydrolases"/>
    <property type="match status" value="1"/>
</dbReference>
<evidence type="ECO:0000313" key="4">
    <source>
        <dbReference type="EMBL" id="ADY14010.1"/>
    </source>
</evidence>